<evidence type="ECO:0000256" key="5">
    <source>
        <dbReference type="ARBA" id="ARBA00022729"/>
    </source>
</evidence>
<proteinExistence type="inferred from homology"/>
<accession>A0A3M2RB52</accession>
<dbReference type="SUPFAM" id="SSF56935">
    <property type="entry name" value="Porins"/>
    <property type="match status" value="1"/>
</dbReference>
<gene>
    <name evidence="9" type="ORF">DOQ08_01999</name>
</gene>
<evidence type="ECO:0000313" key="10">
    <source>
        <dbReference type="Proteomes" id="UP000265903"/>
    </source>
</evidence>
<dbReference type="RefSeq" id="WP_114334787.1">
    <property type="nucleotide sequence ID" value="NZ_QMDL01000003.1"/>
</dbReference>
<evidence type="ECO:0000256" key="1">
    <source>
        <dbReference type="ARBA" id="ARBA00004571"/>
    </source>
</evidence>
<dbReference type="OrthoDB" id="6079686at2"/>
<feature type="chain" id="PRO_5018090895" evidence="8">
    <location>
        <begin position="30"/>
        <end position="445"/>
    </location>
</feature>
<keyword evidence="4" id="KW-0812">Transmembrane</keyword>
<keyword evidence="6" id="KW-0472">Membrane</keyword>
<sequence length="445" mass="48017">MVLPSRFSVRATTLAVAAVSATLSMSATASMGNLGTTYGVMPIDVATAQSLSMFNDQVSATYYNPASLTRDSRGELTSGILHAEQELRSDNPNANGDVVSSSPSQHVLIGMKTNLGSLTRFKHPIYLGFIAGVEKYGKEMLAFKSETSETGQYLQNGKEPLFLNVGGATPIWRGISAGASVRITLEAAAQLDAVSTLGGETSRERLAVNAEPTLKTILGTNIDFGSTFCSKDDCFLDGWEAALTYRTKSSAKTSVGSNIIVTQTIPDPGLSLTVATIDSFQPETIVLGTQYAGDGWRVGGSIEQQNWSELEDEFSRDSIKDQESVSAGNRIGFDDILVPRVGAEYQLNENFAVRGGIAYEESPLKTTRNPELNYLDTDKIIVGLGVSATYNRTRLLAFPVRLDLGYQYQQLQERDFTLVDYDGNETNVTADGDIHVISGSITLKF</sequence>
<evidence type="ECO:0000256" key="8">
    <source>
        <dbReference type="SAM" id="SignalP"/>
    </source>
</evidence>
<evidence type="ECO:0000256" key="2">
    <source>
        <dbReference type="ARBA" id="ARBA00008163"/>
    </source>
</evidence>
<evidence type="ECO:0000256" key="6">
    <source>
        <dbReference type="ARBA" id="ARBA00023136"/>
    </source>
</evidence>
<dbReference type="Proteomes" id="UP000265903">
    <property type="component" value="Unassembled WGS sequence"/>
</dbReference>
<dbReference type="PANTHER" id="PTHR35093:SF8">
    <property type="entry name" value="OUTER MEMBRANE PROTEIN NMB0088-RELATED"/>
    <property type="match status" value="1"/>
</dbReference>
<keyword evidence="3" id="KW-1134">Transmembrane beta strand</keyword>
<dbReference type="GO" id="GO:0015483">
    <property type="term" value="F:long-chain fatty acid transporting porin activity"/>
    <property type="evidence" value="ECO:0007669"/>
    <property type="project" value="TreeGrafter"/>
</dbReference>
<dbReference type="GO" id="GO:0009279">
    <property type="term" value="C:cell outer membrane"/>
    <property type="evidence" value="ECO:0007669"/>
    <property type="project" value="UniProtKB-SubCell"/>
</dbReference>
<evidence type="ECO:0000256" key="3">
    <source>
        <dbReference type="ARBA" id="ARBA00022452"/>
    </source>
</evidence>
<comment type="similarity">
    <text evidence="2">Belongs to the OmpP1/FadL family.</text>
</comment>
<keyword evidence="10" id="KW-1185">Reference proteome</keyword>
<dbReference type="AlphaFoldDB" id="A0A3M2RB52"/>
<comment type="subcellular location">
    <subcellularLocation>
        <location evidence="1">Cell outer membrane</location>
        <topology evidence="1">Multi-pass membrane protein</topology>
    </subcellularLocation>
</comment>
<dbReference type="EMBL" id="QMDL01000003">
    <property type="protein sequence ID" value="RMJ02536.1"/>
    <property type="molecule type" value="Genomic_DNA"/>
</dbReference>
<comment type="caution">
    <text evidence="9">The sequence shown here is derived from an EMBL/GenBank/DDBJ whole genome shotgun (WGS) entry which is preliminary data.</text>
</comment>
<dbReference type="Pfam" id="PF03349">
    <property type="entry name" value="Toluene_X"/>
    <property type="match status" value="1"/>
</dbReference>
<evidence type="ECO:0000313" key="9">
    <source>
        <dbReference type="EMBL" id="RMJ02536.1"/>
    </source>
</evidence>
<dbReference type="InterPro" id="IPR053599">
    <property type="entry name" value="Alkane_Uptake_OmpP1/FadL"/>
</dbReference>
<organism evidence="9 10">
    <name type="scientific">Marinobacter litoralis</name>
    <dbReference type="NCBI Taxonomy" id="187981"/>
    <lineage>
        <taxon>Bacteria</taxon>
        <taxon>Pseudomonadati</taxon>
        <taxon>Pseudomonadota</taxon>
        <taxon>Gammaproteobacteria</taxon>
        <taxon>Pseudomonadales</taxon>
        <taxon>Marinobacteraceae</taxon>
        <taxon>Marinobacter</taxon>
    </lineage>
</organism>
<evidence type="ECO:0000256" key="4">
    <source>
        <dbReference type="ARBA" id="ARBA00022692"/>
    </source>
</evidence>
<evidence type="ECO:0000256" key="7">
    <source>
        <dbReference type="ARBA" id="ARBA00023237"/>
    </source>
</evidence>
<feature type="signal peptide" evidence="8">
    <location>
        <begin position="1"/>
        <end position="29"/>
    </location>
</feature>
<dbReference type="NCBIfam" id="NF041571">
    <property type="entry name" value="alkn_up_AupA"/>
    <property type="match status" value="1"/>
</dbReference>
<dbReference type="Gene3D" id="2.40.160.60">
    <property type="entry name" value="Outer membrane protein transport protein (OMPP1/FadL/TodX)"/>
    <property type="match status" value="1"/>
</dbReference>
<dbReference type="InterPro" id="IPR005017">
    <property type="entry name" value="OMPP1/FadL/TodX"/>
</dbReference>
<keyword evidence="7" id="KW-0998">Cell outer membrane</keyword>
<keyword evidence="5 8" id="KW-0732">Signal</keyword>
<name>A0A3M2RB52_9GAMM</name>
<protein>
    <submittedName>
        <fullName evidence="9">Outer membrane protein transport protein (OMPP1/FadL/TodX)</fullName>
    </submittedName>
</protein>
<reference evidence="9 10" key="1">
    <citation type="submission" date="2018-08" db="EMBL/GenBank/DDBJ databases">
        <title>Whole Genome Sequence of the Moderate Halophilic Marine Bacterium Marinobacter litoralis Sw-45.</title>
        <authorList>
            <person name="Musa H."/>
        </authorList>
    </citation>
    <scope>NUCLEOTIDE SEQUENCE [LARGE SCALE GENOMIC DNA]</scope>
    <source>
        <strain evidence="9 10">Sw-45</strain>
    </source>
</reference>
<dbReference type="PANTHER" id="PTHR35093">
    <property type="entry name" value="OUTER MEMBRANE PROTEIN NMB0088-RELATED"/>
    <property type="match status" value="1"/>
</dbReference>